<sequence>MDKLWVLFERWHEKSTGWLISLLVFGIFLIPQVKNGWADLGWMNLVIDIAVSFTVYAIWWCSTRVKKHPKNVVGIDLVLVCDTREQEKRVRADFVETLKEVLSNGEVPFSFIMHSKSKAGDIGDLKGASRFMDISGGRFLIKAKAKLRKIDDEERNVVEMVCTVSHSKVQSRVKEFLAEEIANSMRKDDIISHNNDIYQFRNAAERVDVSTRYILALASLVSGDYGFSRSLCIDLKNRLSGRNISDPELIHIKDSLPKFICESYKFETHCLYKRYYENGEESVLKGLNVAVEEALKFVNGARPSIKETT</sequence>
<keyword evidence="3" id="KW-1185">Reference proteome</keyword>
<reference evidence="2 3" key="1">
    <citation type="submission" date="2016-12" db="EMBL/GenBank/DDBJ databases">
        <title>Study of bacterial adaptation to deep sea.</title>
        <authorList>
            <person name="Song J."/>
            <person name="Yoshizawa S."/>
            <person name="Kogure K."/>
        </authorList>
    </citation>
    <scope>NUCLEOTIDE SEQUENCE [LARGE SCALE GENOMIC DNA]</scope>
    <source>
        <strain evidence="2 3">SAORIC-165</strain>
    </source>
</reference>
<organism evidence="2 3">
    <name type="scientific">Rubritalea profundi</name>
    <dbReference type="NCBI Taxonomy" id="1658618"/>
    <lineage>
        <taxon>Bacteria</taxon>
        <taxon>Pseudomonadati</taxon>
        <taxon>Verrucomicrobiota</taxon>
        <taxon>Verrucomicrobiia</taxon>
        <taxon>Verrucomicrobiales</taxon>
        <taxon>Rubritaleaceae</taxon>
        <taxon>Rubritalea</taxon>
    </lineage>
</organism>
<evidence type="ECO:0000256" key="1">
    <source>
        <dbReference type="SAM" id="Phobius"/>
    </source>
</evidence>
<proteinExistence type="predicted"/>
<comment type="caution">
    <text evidence="2">The sequence shown here is derived from an EMBL/GenBank/DDBJ whole genome shotgun (WGS) entry which is preliminary data.</text>
</comment>
<keyword evidence="1" id="KW-1133">Transmembrane helix</keyword>
<name>A0A2S7U3T2_9BACT</name>
<keyword evidence="1" id="KW-0812">Transmembrane</keyword>
<dbReference type="Proteomes" id="UP000239907">
    <property type="component" value="Unassembled WGS sequence"/>
</dbReference>
<accession>A0A2S7U3T2</accession>
<evidence type="ECO:0000313" key="3">
    <source>
        <dbReference type="Proteomes" id="UP000239907"/>
    </source>
</evidence>
<feature type="transmembrane region" description="Helical" evidence="1">
    <location>
        <begin position="40"/>
        <end position="60"/>
    </location>
</feature>
<evidence type="ECO:0000313" key="2">
    <source>
        <dbReference type="EMBL" id="PQJ28813.1"/>
    </source>
</evidence>
<dbReference type="RefSeq" id="WP_105043304.1">
    <property type="nucleotide sequence ID" value="NZ_MQWA01000001.1"/>
</dbReference>
<protein>
    <submittedName>
        <fullName evidence="2">Uncharacterized protein</fullName>
    </submittedName>
</protein>
<keyword evidence="1" id="KW-0472">Membrane</keyword>
<dbReference type="AlphaFoldDB" id="A0A2S7U3T2"/>
<feature type="transmembrane region" description="Helical" evidence="1">
    <location>
        <begin position="15"/>
        <end position="33"/>
    </location>
</feature>
<dbReference type="OrthoDB" id="9182796at2"/>
<dbReference type="EMBL" id="MQWA01000001">
    <property type="protein sequence ID" value="PQJ28813.1"/>
    <property type="molecule type" value="Genomic_DNA"/>
</dbReference>
<gene>
    <name evidence="2" type="ORF">BSZ32_10140</name>
</gene>